<evidence type="ECO:0000313" key="4">
    <source>
        <dbReference type="Proteomes" id="UP001146351"/>
    </source>
</evidence>
<dbReference type="GO" id="GO:0005634">
    <property type="term" value="C:nucleus"/>
    <property type="evidence" value="ECO:0007669"/>
    <property type="project" value="UniProtKB-SubCell"/>
</dbReference>
<dbReference type="OrthoDB" id="4525710at2759"/>
<evidence type="ECO:0008006" key="5">
    <source>
        <dbReference type="Google" id="ProtNLM"/>
    </source>
</evidence>
<reference evidence="3" key="2">
    <citation type="journal article" date="2023" name="IMA Fungus">
        <title>Comparative genomic study of the Penicillium genus elucidates a diverse pangenome and 15 lateral gene transfer events.</title>
        <authorList>
            <person name="Petersen C."/>
            <person name="Sorensen T."/>
            <person name="Nielsen M.R."/>
            <person name="Sondergaard T.E."/>
            <person name="Sorensen J.L."/>
            <person name="Fitzpatrick D.A."/>
            <person name="Frisvad J.C."/>
            <person name="Nielsen K.L."/>
        </authorList>
    </citation>
    <scope>NUCLEOTIDE SEQUENCE</scope>
    <source>
        <strain evidence="3">IBT 21917</strain>
    </source>
</reference>
<comment type="subcellular location">
    <subcellularLocation>
        <location evidence="1">Nucleus</location>
    </subcellularLocation>
</comment>
<name>A0A9W9I9L6_9EURO</name>
<keyword evidence="4" id="KW-1185">Reference proteome</keyword>
<evidence type="ECO:0000256" key="1">
    <source>
        <dbReference type="ARBA" id="ARBA00004123"/>
    </source>
</evidence>
<dbReference type="EMBL" id="JAPQKO010000003">
    <property type="protein sequence ID" value="KAJ5171694.1"/>
    <property type="molecule type" value="Genomic_DNA"/>
</dbReference>
<dbReference type="Pfam" id="PF11951">
    <property type="entry name" value="Fungal_trans_2"/>
    <property type="match status" value="1"/>
</dbReference>
<evidence type="ECO:0000313" key="3">
    <source>
        <dbReference type="EMBL" id="KAJ5171694.1"/>
    </source>
</evidence>
<dbReference type="PANTHER" id="PTHR37534:SF25">
    <property type="entry name" value="ZN(II)2CYS6 TRANSCRIPTION FACTOR (EUROFUNG)"/>
    <property type="match status" value="1"/>
</dbReference>
<sequence>MGEFLSLWFIQYSRISLAQADICDPQAHFSTVVPRRALQVPMVLKAVLALAARHDAIMAGQSDWEASSYHGQCLERLIPALDRPEQSYDENLLITVVILRIYEELENNTDQKFHLLGSNRLINLMARSASTRGLAEAVSWQFLRQAIYASIVQYQPLQLELRNYGRSCMFRRADDAAVANMIIFHCARIIQLCRDLPEQSVSEPAWRQVANSVEDWHHAKPGTWQPIRYQAPSLDEDRPFPEIWMMAAPAVVGMQYYHTACIFLTLSDPRSETSTDYEQARDRRRAERTIARHIKTVIALSLSNESVQNAYFMASHLLHRFGYCLRDPVERRGAHRFLSRVEKTLGWRTAWMQRELEQQWSEMDAFNHS</sequence>
<accession>A0A9W9I9L6</accession>
<keyword evidence="2" id="KW-0539">Nucleus</keyword>
<dbReference type="GO" id="GO:0045944">
    <property type="term" value="P:positive regulation of transcription by RNA polymerase II"/>
    <property type="evidence" value="ECO:0007669"/>
    <property type="project" value="TreeGrafter"/>
</dbReference>
<proteinExistence type="predicted"/>
<comment type="caution">
    <text evidence="3">The sequence shown here is derived from an EMBL/GenBank/DDBJ whole genome shotgun (WGS) entry which is preliminary data.</text>
</comment>
<gene>
    <name evidence="3" type="ORF">N7492_004287</name>
</gene>
<dbReference type="GO" id="GO:0000976">
    <property type="term" value="F:transcription cis-regulatory region binding"/>
    <property type="evidence" value="ECO:0007669"/>
    <property type="project" value="TreeGrafter"/>
</dbReference>
<dbReference type="PANTHER" id="PTHR37534">
    <property type="entry name" value="TRANSCRIPTIONAL ACTIVATOR PROTEIN UGA3"/>
    <property type="match status" value="1"/>
</dbReference>
<evidence type="ECO:0000256" key="2">
    <source>
        <dbReference type="ARBA" id="ARBA00023242"/>
    </source>
</evidence>
<organism evidence="3 4">
    <name type="scientific">Penicillium capsulatum</name>
    <dbReference type="NCBI Taxonomy" id="69766"/>
    <lineage>
        <taxon>Eukaryota</taxon>
        <taxon>Fungi</taxon>
        <taxon>Dikarya</taxon>
        <taxon>Ascomycota</taxon>
        <taxon>Pezizomycotina</taxon>
        <taxon>Eurotiomycetes</taxon>
        <taxon>Eurotiomycetidae</taxon>
        <taxon>Eurotiales</taxon>
        <taxon>Aspergillaceae</taxon>
        <taxon>Penicillium</taxon>
    </lineage>
</organism>
<protein>
    <recommendedName>
        <fullName evidence="5">Zn(II)2Cys6 transcription factor</fullName>
    </recommendedName>
</protein>
<reference evidence="3" key="1">
    <citation type="submission" date="2022-11" db="EMBL/GenBank/DDBJ databases">
        <authorList>
            <person name="Petersen C."/>
        </authorList>
    </citation>
    <scope>NUCLEOTIDE SEQUENCE</scope>
    <source>
        <strain evidence="3">IBT 21917</strain>
    </source>
</reference>
<dbReference type="AlphaFoldDB" id="A0A9W9I9L6"/>
<dbReference type="GO" id="GO:0003700">
    <property type="term" value="F:DNA-binding transcription factor activity"/>
    <property type="evidence" value="ECO:0007669"/>
    <property type="project" value="TreeGrafter"/>
</dbReference>
<dbReference type="InterPro" id="IPR021858">
    <property type="entry name" value="Fun_TF"/>
</dbReference>
<dbReference type="Proteomes" id="UP001146351">
    <property type="component" value="Unassembled WGS sequence"/>
</dbReference>